<feature type="transmembrane region" description="Helical" evidence="5">
    <location>
        <begin position="137"/>
        <end position="160"/>
    </location>
</feature>
<evidence type="ECO:0000256" key="5">
    <source>
        <dbReference type="SAM" id="Phobius"/>
    </source>
</evidence>
<keyword evidence="4 5" id="KW-0472">Membrane</keyword>
<dbReference type="EMBL" id="QFNN01000153">
    <property type="protein sequence ID" value="PZO87037.1"/>
    <property type="molecule type" value="Genomic_DNA"/>
</dbReference>
<dbReference type="Proteomes" id="UP000249066">
    <property type="component" value="Unassembled WGS sequence"/>
</dbReference>
<sequence length="290" mass="30026">MPPEISAFVNSFVVPVGLIAIMFSMGLSLRLADFAEVGRNPVAVGVGLTAQLVAMPPLALAVAWLFALPSPMAAGLFLLAICPGGVTSNAITFAAKANVALAVVLTSLSSLITVFTIPILARWGLQHLYVGGEAPELSIVSTMAQLAIMTVIPIALGMALRKAAPVFAERAAPYLRPASLVVLIVVIGFSVIASASLLLANLVRAGPAIWTLNALGMAIGLGLAALIGLDPKDRLTIAIEAGVHNATMATLLTLSILKDLSLAIAPTLYGVVMLLNAGLLVRWLQRRRSA</sequence>
<evidence type="ECO:0000313" key="7">
    <source>
        <dbReference type="Proteomes" id="UP000249066"/>
    </source>
</evidence>
<dbReference type="GO" id="GO:0016020">
    <property type="term" value="C:membrane"/>
    <property type="evidence" value="ECO:0007669"/>
    <property type="project" value="UniProtKB-SubCell"/>
</dbReference>
<protein>
    <recommendedName>
        <fullName evidence="8">Bile acid:sodium symporter</fullName>
    </recommendedName>
</protein>
<feature type="transmembrane region" description="Helical" evidence="5">
    <location>
        <begin position="180"/>
        <end position="202"/>
    </location>
</feature>
<dbReference type="Pfam" id="PF01758">
    <property type="entry name" value="SBF"/>
    <property type="match status" value="1"/>
</dbReference>
<evidence type="ECO:0000256" key="4">
    <source>
        <dbReference type="ARBA" id="ARBA00023136"/>
    </source>
</evidence>
<reference evidence="6 7" key="1">
    <citation type="submission" date="2017-08" db="EMBL/GenBank/DDBJ databases">
        <title>Infants hospitalized years apart are colonized by the same room-sourced microbial strains.</title>
        <authorList>
            <person name="Brooks B."/>
            <person name="Olm M.R."/>
            <person name="Firek B.A."/>
            <person name="Baker R."/>
            <person name="Thomas B.C."/>
            <person name="Morowitz M.J."/>
            <person name="Banfield J.F."/>
        </authorList>
    </citation>
    <scope>NUCLEOTIDE SEQUENCE [LARGE SCALE GENOMIC DNA]</scope>
    <source>
        <strain evidence="6">S2_018_000_R2_101</strain>
    </source>
</reference>
<evidence type="ECO:0000256" key="2">
    <source>
        <dbReference type="ARBA" id="ARBA00022692"/>
    </source>
</evidence>
<feature type="transmembrane region" description="Helical" evidence="5">
    <location>
        <begin position="208"/>
        <end position="229"/>
    </location>
</feature>
<feature type="transmembrane region" description="Helical" evidence="5">
    <location>
        <begin position="44"/>
        <end position="66"/>
    </location>
</feature>
<feature type="transmembrane region" description="Helical" evidence="5">
    <location>
        <begin position="99"/>
        <end position="125"/>
    </location>
</feature>
<evidence type="ECO:0000313" key="6">
    <source>
        <dbReference type="EMBL" id="PZO87037.1"/>
    </source>
</evidence>
<keyword evidence="2 5" id="KW-0812">Transmembrane</keyword>
<evidence type="ECO:0000256" key="3">
    <source>
        <dbReference type="ARBA" id="ARBA00022989"/>
    </source>
</evidence>
<evidence type="ECO:0008006" key="8">
    <source>
        <dbReference type="Google" id="ProtNLM"/>
    </source>
</evidence>
<feature type="transmembrane region" description="Helical" evidence="5">
    <location>
        <begin position="263"/>
        <end position="284"/>
    </location>
</feature>
<dbReference type="PANTHER" id="PTHR10361:SF24">
    <property type="entry name" value="P3 PROTEIN"/>
    <property type="match status" value="1"/>
</dbReference>
<comment type="subcellular location">
    <subcellularLocation>
        <location evidence="1">Membrane</location>
        <topology evidence="1">Multi-pass membrane protein</topology>
    </subcellularLocation>
</comment>
<proteinExistence type="predicted"/>
<dbReference type="InterPro" id="IPR002657">
    <property type="entry name" value="BilAc:Na_symport/Acr3"/>
</dbReference>
<name>A0A2W5A0Z0_9SPHN</name>
<keyword evidence="3 5" id="KW-1133">Transmembrane helix</keyword>
<dbReference type="InterPro" id="IPR004710">
    <property type="entry name" value="Bilac:Na_transpt"/>
</dbReference>
<feature type="transmembrane region" description="Helical" evidence="5">
    <location>
        <begin position="12"/>
        <end position="32"/>
    </location>
</feature>
<organism evidence="6 7">
    <name type="scientific">Sphingomonas sanxanigenens</name>
    <dbReference type="NCBI Taxonomy" id="397260"/>
    <lineage>
        <taxon>Bacteria</taxon>
        <taxon>Pseudomonadati</taxon>
        <taxon>Pseudomonadota</taxon>
        <taxon>Alphaproteobacteria</taxon>
        <taxon>Sphingomonadales</taxon>
        <taxon>Sphingomonadaceae</taxon>
        <taxon>Sphingomonas</taxon>
    </lineage>
</organism>
<dbReference type="PANTHER" id="PTHR10361">
    <property type="entry name" value="SODIUM-BILE ACID COTRANSPORTER"/>
    <property type="match status" value="1"/>
</dbReference>
<feature type="transmembrane region" description="Helical" evidence="5">
    <location>
        <begin position="72"/>
        <end position="92"/>
    </location>
</feature>
<comment type="caution">
    <text evidence="6">The sequence shown here is derived from an EMBL/GenBank/DDBJ whole genome shotgun (WGS) entry which is preliminary data.</text>
</comment>
<accession>A0A2W5A0Z0</accession>
<feature type="transmembrane region" description="Helical" evidence="5">
    <location>
        <begin position="236"/>
        <end position="257"/>
    </location>
</feature>
<gene>
    <name evidence="6" type="ORF">DI623_15485</name>
</gene>
<evidence type="ECO:0000256" key="1">
    <source>
        <dbReference type="ARBA" id="ARBA00004141"/>
    </source>
</evidence>
<dbReference type="Gene3D" id="1.20.1530.20">
    <property type="match status" value="1"/>
</dbReference>
<dbReference type="InterPro" id="IPR038770">
    <property type="entry name" value="Na+/solute_symporter_sf"/>
</dbReference>
<dbReference type="AlphaFoldDB" id="A0A2W5A0Z0"/>